<gene>
    <name evidence="2" type="ORF">BOW51_09435</name>
</gene>
<dbReference type="InterPro" id="IPR047777">
    <property type="entry name" value="LapA-like_RM"/>
</dbReference>
<dbReference type="OrthoDB" id="9813456at2"/>
<accession>A0A1T2KTC0</accession>
<reference evidence="2 3" key="1">
    <citation type="submission" date="2016-11" db="EMBL/GenBank/DDBJ databases">
        <title>Mixed transmission modes and dynamic genome evolution in an obligate animal-bacterial symbiosis.</title>
        <authorList>
            <person name="Russell S.L."/>
            <person name="Corbett-Detig R.B."/>
            <person name="Cavanaugh C.M."/>
        </authorList>
    </citation>
    <scope>NUCLEOTIDE SEQUENCE [LARGE SCALE GENOMIC DNA]</scope>
    <source>
        <strain evidence="2">Se-Cadez</strain>
    </source>
</reference>
<sequence>MSTSIISSPIGLVEYVEGSVTATSTDGITRILAAGDAVFAGDTIRTGDPGLVEIVFDDGTRMDMGRDSVSILDSEVYDPTGGESAEEAAASIEAIQEAILAGQDPSALLAPTAAGPTGAGGGLGDSVHDFVQIFLTGQRGAPESGFETRGLTFQFDQIPPGLLRFIPDDPNPTVQVISIEDPSYISEDNAGTIIIIATTGGEESDELTAVNIGNLPTDWDVTVDDGGSGGSFEDGVYTPPPDTQGVILVVTLIPPEDSDVDLPGIIISAEAQDKVDGSTAQTEEVSVSAVVDAVLDHYVEVQGGDAYGDEAATVQYLPLELDLSLIDSDYPEPSDESGDTTQHDIDPSEVITVTISVDDDEVDLRLNSDSKPDGAELIEDSPGIWTLTADAYDLSDAVEAVEAIVPAGYEGLIEGSIDAVSRELNTPPDSTVPASGEELDISDNVYSDVGEPDNDWTLTVRPGEVNPTLQVISIEEPGYISEDNAGTITIIATTGDDGTDQLTAVNIGNLPTDWDVTVDDDGAGGSFLDGVYTPADDTQSVTLTVTLSPPEDSDEDLSGITVSAEAEDKTSGETGSTQEVTVGAVVDAVLDHYVEVQGGDAYGDEATIVQHLPLELDLSLIDSDYPVPSDEPGDTTQHDIDPSEVITVTISVDDDEVDLHLNPDSKPDGAELTESSPGIWTLTADAYDLSDAVEAVEAIVPAGYDGLIEGSIDAVSRELNTPPDSSVPASGDELDISDNVYSDVGEEDNEWTLTVTPGTVDPNIQVISLEDPGYISEDGSGVITIIASVGDETDQLTAINIGNIPDSWTATVSEDPNDPGTLLVGGVYEPAPDTQEITLYLTLTPPEDSDEDILGITVWAEAEDISSGEPAASNVETVGAVVDAVLDHYVAVEGGDAYGNEAAIVQHLPLELDLSLIDSDYPVPSDEPGDTTQHDIDPSEVIEVTITVHGDEVDLRLNPDSKPAGAELTESSRGTWTLTADAYDLEAAVEAVEAIVPAGYDGLIEGSIDAVSRELNTPPDSTVPESGVELETSDNVYSDVGEVNNAWTLLVDEPDPVPTVEIDSDSLWIQEDGSGIFTVTATVSDNVTDELTGVEFTNLHGLVDASWTVTVDDGDANGSYDDQSGIYTPEDNAQSVILTVTLTPPADSDVDVLSEMAGDIQVRASASDLDGSNAVDSAWQGINVNVDAVAEPLTSAVLTVNPASIAYTIGDNPAELYTIDLDDPNPLANTDSLGQVIVYLEGQQDPIDPQSWNNNAIAVTEDGSTVYAILEQGNDVYLVEIDLSSSTGSSIDATVISSVPTTGPGHVHVHGSQGLEFDDAGNLLWANGSDVYVIPAADLAAGTVNDDLSAYGSVPIYDGDDLQDMLAIAMDGDGTYYGNSVLYGFVKEGGDIYLKHFEYVDPDTSVSGDEYWNAIASYNLSDTGGILEGISSSTPEGLSVSPGSNIMWFVDRAGSGSGQFYHIYFDGSPVEGDGATLNVGLQGQNGFEGLTVGADISGHKPGQNVTFTAAAEFELDIDGSEEHFFLLEIPDYWQVAAGTDPDNVLVLEVGNEFGVDAGVYLRVDVTPDETGSASTTVSLIAPQYVESDTPYEVSLHAVSHELVASDDAPGNEEQDYSDNYETFEAVAGLVVTEGGTGPLTELSGTELPDVLIGGSGGDLLVGDLGDDTLVGGEGGDTFMYLSANDGLDTIKDYSLSEGDSLDLTGVFTPDDLDAVFSDIDSGGADYLVIEDNGDGSGSTVKARSSVSDDFADIAALAGIDVGDSVTLVIDGQETDVEVV</sequence>
<proteinExistence type="predicted"/>
<evidence type="ECO:0000313" key="3">
    <source>
        <dbReference type="Proteomes" id="UP000190896"/>
    </source>
</evidence>
<comment type="caution">
    <text evidence="2">The sequence shown here is derived from an EMBL/GenBank/DDBJ whole genome shotgun (WGS) entry which is preliminary data.</text>
</comment>
<dbReference type="NCBIfam" id="NF033682">
    <property type="entry name" value="retention_LapA"/>
    <property type="match status" value="1"/>
</dbReference>
<dbReference type="Gene3D" id="2.150.10.10">
    <property type="entry name" value="Serralysin-like metalloprotease, C-terminal"/>
    <property type="match status" value="1"/>
</dbReference>
<dbReference type="Proteomes" id="UP000190896">
    <property type="component" value="Unassembled WGS sequence"/>
</dbReference>
<dbReference type="PROSITE" id="PS00330">
    <property type="entry name" value="HEMOLYSIN_CALCIUM"/>
    <property type="match status" value="1"/>
</dbReference>
<organism evidence="2 3">
    <name type="scientific">Solemya velesiana gill symbiont</name>
    <dbReference type="NCBI Taxonomy" id="1918948"/>
    <lineage>
        <taxon>Bacteria</taxon>
        <taxon>Pseudomonadati</taxon>
        <taxon>Pseudomonadota</taxon>
        <taxon>Gammaproteobacteria</taxon>
        <taxon>sulfur-oxidizing symbionts</taxon>
    </lineage>
</organism>
<protein>
    <submittedName>
        <fullName evidence="2">Uncharacterized protein</fullName>
    </submittedName>
</protein>
<feature type="region of interest" description="Disordered" evidence="1">
    <location>
        <begin position="326"/>
        <end position="347"/>
    </location>
</feature>
<dbReference type="RefSeq" id="WP_078487766.1">
    <property type="nucleotide sequence ID" value="NZ_MPRJ01000062.1"/>
</dbReference>
<feature type="compositionally biased region" description="Acidic residues" evidence="1">
    <location>
        <begin position="329"/>
        <end position="338"/>
    </location>
</feature>
<name>A0A1T2KTC0_9GAMM</name>
<dbReference type="InterPro" id="IPR018511">
    <property type="entry name" value="Hemolysin-typ_Ca-bd_CS"/>
</dbReference>
<dbReference type="SUPFAM" id="SSF51120">
    <property type="entry name" value="beta-Roll"/>
    <property type="match status" value="1"/>
</dbReference>
<evidence type="ECO:0000256" key="1">
    <source>
        <dbReference type="SAM" id="MobiDB-lite"/>
    </source>
</evidence>
<evidence type="ECO:0000313" key="2">
    <source>
        <dbReference type="EMBL" id="OOZ35980.1"/>
    </source>
</evidence>
<keyword evidence="3" id="KW-1185">Reference proteome</keyword>
<dbReference type="EMBL" id="MPRJ01000062">
    <property type="protein sequence ID" value="OOZ35980.1"/>
    <property type="molecule type" value="Genomic_DNA"/>
</dbReference>
<dbReference type="InterPro" id="IPR011049">
    <property type="entry name" value="Serralysin-like_metalloprot_C"/>
</dbReference>